<dbReference type="GO" id="GO:0071732">
    <property type="term" value="P:cellular response to nitric oxide"/>
    <property type="evidence" value="ECO:0007669"/>
    <property type="project" value="UniProtKB-ARBA"/>
</dbReference>
<dbReference type="SUPFAM" id="SSF55785">
    <property type="entry name" value="PYP-like sensor domain (PAS domain)"/>
    <property type="match status" value="2"/>
</dbReference>
<sequence length="1172" mass="132343">MASLFPSFSLSNTYHAKELRAGIFVFLITFAVSAGVIWHFDSMHVKEMKHEIDDIAKDNVFRLHKNIHQIMALSYPLASTVHENGAINNFNFIAEKLVAFYPLISEIALAPGGIITRVVPYKGNEKAVGFNLLADPHQQTEALLARKSGKLTLAGPLHLVQGGDGLVSRFPVFIGKEKKFWGFILIVIRFPEILHASALKNLTENGYEYTLTRIHPKTKQMQIIASSGDNVLDQPVKTVIKLPNVQWTLNIAPANGWHTSWVILALQGTLGFFISFLMGYIAKQHFELRNHRRILEKRVQERTSEILETKNHLHTLLDTIPDLIWLKNSNGIYLLCNPPFERFFGAKEEEIVGKSDYDFVDKDLADFFRQKDRIVMQSNMPAINEEWVTFRDDGHRALLETVKTPMMDEKGNLLGVLGIARDITERHNHEVRIEQLSLLYAALSHCNKAIVRSSTPEELFQEICKGIVSEHSIAMAWIGLIDPITKLVKPVASYGDTHHYLDGIEISTQPDTVAGRGPTGTAIRENRPYWCQDFLNDPSTAPWHERAMTAGWKASAALPFHLFGEVVGAFTVYSYKRNAFDPSSQELLKEMTMDISFAMENFDHETNRALSEVRLHQTEQLLEEMSAIAHIGGWEINLKTNAVTWTKEAAQIFDMDPNDTITLETGLSVFHGEWHEKVKTALDQAIYQATSSDLELYIVTLKGNEKWIRVISTPLVRNGEVIDIHGSVQDITVQKTTEEKVHWLAHFDPLTGLPNRTLLNDRVDYAIHIAENNQSSLALLYVDLDHFKYINDTLGHHVGDEMLVQVASRILSVLNEADTLSRQGGDEFMILLPSADSDHAAHVAEKLVEYVSQPYQLQNHDLSVTLSIGIALYPIDGTNLTELSQAADAAMYRAKHDGRNCYRFFAPEIQERSTRNLELENALRSALVRNQMELYYQPQLSIETQQLIGAEALLRWTHPTLGAISPSEFIPIAEESGQIIAIGEWVLRQALGQLKLWIDEGLEPFIMAVNLSAIQFRDPNLVSQIVGILDELHLPPQYLELELTERIASENPLQAIDIMNTLHDHGIRMSIDDFGTGYSSLNYLKKFRVYKLKIDQSFIHDIADNAEDQTIVNTIVNMAHSLNMITIAEGVETAEQLDLLRQNGCKEVQGYYFSKPIPAETFKTFVLNLPKS</sequence>
<dbReference type="PANTHER" id="PTHR44757">
    <property type="entry name" value="DIGUANYLATE CYCLASE DGCP"/>
    <property type="match status" value="1"/>
</dbReference>
<dbReference type="PROSITE" id="PS50112">
    <property type="entry name" value="PAS"/>
    <property type="match status" value="1"/>
</dbReference>
<accession>E4U1Y4</accession>
<evidence type="ECO:0000259" key="7">
    <source>
        <dbReference type="PROSITE" id="PS50112"/>
    </source>
</evidence>
<dbReference type="HOGENOM" id="CLU_000445_70_44_7"/>
<protein>
    <submittedName>
        <fullName evidence="12">Diguanylate cyclase/phosphodiesterase with PAS/PAC and Chase sensor(S)</fullName>
    </submittedName>
</protein>
<dbReference type="InterPro" id="IPR001610">
    <property type="entry name" value="PAC"/>
</dbReference>
<keyword evidence="4 6" id="KW-0472">Membrane</keyword>
<dbReference type="InterPro" id="IPR000160">
    <property type="entry name" value="GGDEF_dom"/>
</dbReference>
<dbReference type="Pfam" id="PF13185">
    <property type="entry name" value="GAF_2"/>
    <property type="match status" value="1"/>
</dbReference>
<evidence type="ECO:0000259" key="11">
    <source>
        <dbReference type="PROSITE" id="PS50887"/>
    </source>
</evidence>
<reference evidence="12 13" key="1">
    <citation type="journal article" date="2012" name="Stand. Genomic Sci.">
        <title>Complete genome sequence of the sulfur compounds oxidizing chemolithoautotroph Sulfuricurvum kujiense type strain (YK-1(T)).</title>
        <authorList>
            <person name="Han C."/>
            <person name="Kotsyurbenko O."/>
            <person name="Chertkov O."/>
            <person name="Held B."/>
            <person name="Lapidus A."/>
            <person name="Nolan M."/>
            <person name="Lucas S."/>
            <person name="Hammon N."/>
            <person name="Deshpande S."/>
            <person name="Cheng J.F."/>
            <person name="Tapia R."/>
            <person name="Goodwin L.A."/>
            <person name="Pitluck S."/>
            <person name="Liolios K."/>
            <person name="Pagani I."/>
            <person name="Ivanova N."/>
            <person name="Mavromatis K."/>
            <person name="Mikhailova N."/>
            <person name="Pati A."/>
            <person name="Chen A."/>
            <person name="Palaniappan K."/>
            <person name="Land M."/>
            <person name="Hauser L."/>
            <person name="Chang Y.J."/>
            <person name="Jeffries C.D."/>
            <person name="Brambilla E.M."/>
            <person name="Rohde M."/>
            <person name="Spring S."/>
            <person name="Sikorski J."/>
            <person name="Goker M."/>
            <person name="Woyke T."/>
            <person name="Bristow J."/>
            <person name="Eisen J.A."/>
            <person name="Markowitz V."/>
            <person name="Hugenholtz P."/>
            <person name="Kyrpides N.C."/>
            <person name="Klenk H.P."/>
            <person name="Detter J.C."/>
        </authorList>
    </citation>
    <scope>NUCLEOTIDE SEQUENCE [LARGE SCALE GENOMIC DNA]</scope>
    <source>
        <strain evidence="13">ATCC BAA-921 / DSM 16994 / JCM 11577 / YK-1</strain>
    </source>
</reference>
<evidence type="ECO:0000256" key="6">
    <source>
        <dbReference type="SAM" id="Phobius"/>
    </source>
</evidence>
<evidence type="ECO:0000259" key="8">
    <source>
        <dbReference type="PROSITE" id="PS50113"/>
    </source>
</evidence>
<evidence type="ECO:0000256" key="1">
    <source>
        <dbReference type="ARBA" id="ARBA00004370"/>
    </source>
</evidence>
<dbReference type="InterPro" id="IPR035919">
    <property type="entry name" value="EAL_sf"/>
</dbReference>
<feature type="domain" description="GGDEF" evidence="11">
    <location>
        <begin position="775"/>
        <end position="907"/>
    </location>
</feature>
<evidence type="ECO:0000313" key="13">
    <source>
        <dbReference type="Proteomes" id="UP000008721"/>
    </source>
</evidence>
<keyword evidence="13" id="KW-1185">Reference proteome</keyword>
<dbReference type="PROSITE" id="PS50887">
    <property type="entry name" value="GGDEF"/>
    <property type="match status" value="1"/>
</dbReference>
<dbReference type="PANTHER" id="PTHR44757:SF2">
    <property type="entry name" value="BIOFILM ARCHITECTURE MAINTENANCE PROTEIN MBAA"/>
    <property type="match status" value="1"/>
</dbReference>
<dbReference type="InterPro" id="IPR000014">
    <property type="entry name" value="PAS"/>
</dbReference>
<feature type="domain" description="CHASE" evidence="9">
    <location>
        <begin position="114"/>
        <end position="204"/>
    </location>
</feature>
<dbReference type="SMART" id="SM00086">
    <property type="entry name" value="PAC"/>
    <property type="match status" value="2"/>
</dbReference>
<evidence type="ECO:0000259" key="9">
    <source>
        <dbReference type="PROSITE" id="PS50839"/>
    </source>
</evidence>
<feature type="transmembrane region" description="Helical" evidence="6">
    <location>
        <begin position="20"/>
        <end position="40"/>
    </location>
</feature>
<evidence type="ECO:0000256" key="5">
    <source>
        <dbReference type="ARBA" id="ARBA00051114"/>
    </source>
</evidence>
<feature type="domain" description="EAL" evidence="10">
    <location>
        <begin position="916"/>
        <end position="1170"/>
    </location>
</feature>
<feature type="transmembrane region" description="Helical" evidence="6">
    <location>
        <begin position="261"/>
        <end position="282"/>
    </location>
</feature>
<dbReference type="Gene3D" id="3.30.450.350">
    <property type="entry name" value="CHASE domain"/>
    <property type="match status" value="1"/>
</dbReference>
<dbReference type="Gene3D" id="3.30.450.20">
    <property type="entry name" value="PAS domain"/>
    <property type="match status" value="2"/>
</dbReference>
<keyword evidence="3 6" id="KW-1133">Transmembrane helix</keyword>
<evidence type="ECO:0000313" key="12">
    <source>
        <dbReference type="EMBL" id="ADR33502.1"/>
    </source>
</evidence>
<gene>
    <name evidence="12" type="ordered locus">Sulku_0836</name>
</gene>
<comment type="catalytic activity">
    <reaction evidence="5">
        <text>3',3'-c-di-GMP + H2O = 5'-phosphoguanylyl(3'-&gt;5')guanosine + H(+)</text>
        <dbReference type="Rhea" id="RHEA:24902"/>
        <dbReference type="ChEBI" id="CHEBI:15377"/>
        <dbReference type="ChEBI" id="CHEBI:15378"/>
        <dbReference type="ChEBI" id="CHEBI:58754"/>
        <dbReference type="ChEBI" id="CHEBI:58805"/>
        <dbReference type="EC" id="3.1.4.52"/>
    </reaction>
    <physiologicalReaction direction="left-to-right" evidence="5">
        <dbReference type="Rhea" id="RHEA:24903"/>
    </physiologicalReaction>
</comment>
<evidence type="ECO:0000259" key="10">
    <source>
        <dbReference type="PROSITE" id="PS50883"/>
    </source>
</evidence>
<dbReference type="eggNOG" id="COG3452">
    <property type="taxonomic scope" value="Bacteria"/>
</dbReference>
<dbReference type="PROSITE" id="PS50839">
    <property type="entry name" value="CHASE"/>
    <property type="match status" value="1"/>
</dbReference>
<dbReference type="InterPro" id="IPR035965">
    <property type="entry name" value="PAS-like_dom_sf"/>
</dbReference>
<dbReference type="EMBL" id="CP002355">
    <property type="protein sequence ID" value="ADR33502.1"/>
    <property type="molecule type" value="Genomic_DNA"/>
</dbReference>
<evidence type="ECO:0000256" key="2">
    <source>
        <dbReference type="ARBA" id="ARBA00022692"/>
    </source>
</evidence>
<dbReference type="Pfam" id="PF03924">
    <property type="entry name" value="CHASE"/>
    <property type="match status" value="1"/>
</dbReference>
<dbReference type="NCBIfam" id="TIGR00229">
    <property type="entry name" value="sensory_box"/>
    <property type="match status" value="2"/>
</dbReference>
<dbReference type="PROSITE" id="PS50883">
    <property type="entry name" value="EAL"/>
    <property type="match status" value="1"/>
</dbReference>
<dbReference type="NCBIfam" id="TIGR00254">
    <property type="entry name" value="GGDEF"/>
    <property type="match status" value="1"/>
</dbReference>
<dbReference type="eggNOG" id="COG2202">
    <property type="taxonomic scope" value="Bacteria"/>
</dbReference>
<dbReference type="SUPFAM" id="SSF55073">
    <property type="entry name" value="Nucleotide cyclase"/>
    <property type="match status" value="1"/>
</dbReference>
<dbReference type="CDD" id="cd01949">
    <property type="entry name" value="GGDEF"/>
    <property type="match status" value="1"/>
</dbReference>
<dbReference type="SMART" id="SM00267">
    <property type="entry name" value="GGDEF"/>
    <property type="match status" value="1"/>
</dbReference>
<dbReference type="InterPro" id="IPR006189">
    <property type="entry name" value="CHASE_dom"/>
</dbReference>
<dbReference type="SUPFAM" id="SSF141868">
    <property type="entry name" value="EAL domain-like"/>
    <property type="match status" value="1"/>
</dbReference>
<evidence type="ECO:0000256" key="4">
    <source>
        <dbReference type="ARBA" id="ARBA00023136"/>
    </source>
</evidence>
<dbReference type="SMART" id="SM01079">
    <property type="entry name" value="CHASE"/>
    <property type="match status" value="1"/>
</dbReference>
<dbReference type="GO" id="GO:0071111">
    <property type="term" value="F:cyclic-guanylate-specific phosphodiesterase activity"/>
    <property type="evidence" value="ECO:0007669"/>
    <property type="project" value="UniProtKB-EC"/>
</dbReference>
<dbReference type="Pfam" id="PF00990">
    <property type="entry name" value="GGDEF"/>
    <property type="match status" value="1"/>
</dbReference>
<dbReference type="Gene3D" id="3.30.70.270">
    <property type="match status" value="1"/>
</dbReference>
<dbReference type="Gene3D" id="3.30.450.40">
    <property type="match status" value="1"/>
</dbReference>
<dbReference type="InterPro" id="IPR029016">
    <property type="entry name" value="GAF-like_dom_sf"/>
</dbReference>
<dbReference type="SMART" id="SM00091">
    <property type="entry name" value="PAS"/>
    <property type="match status" value="2"/>
</dbReference>
<dbReference type="OrthoDB" id="5372181at2"/>
<dbReference type="SUPFAM" id="SSF55781">
    <property type="entry name" value="GAF domain-like"/>
    <property type="match status" value="1"/>
</dbReference>
<dbReference type="AlphaFoldDB" id="E4U1Y4"/>
<keyword evidence="2 6" id="KW-0812">Transmembrane</keyword>
<evidence type="ECO:0000256" key="3">
    <source>
        <dbReference type="ARBA" id="ARBA00022989"/>
    </source>
</evidence>
<dbReference type="Pfam" id="PF08448">
    <property type="entry name" value="PAS_4"/>
    <property type="match status" value="1"/>
</dbReference>
<dbReference type="FunFam" id="3.20.20.450:FF:000001">
    <property type="entry name" value="Cyclic di-GMP phosphodiesterase yahA"/>
    <property type="match status" value="1"/>
</dbReference>
<feature type="domain" description="PAC" evidence="8">
    <location>
        <begin position="383"/>
        <end position="435"/>
    </location>
</feature>
<dbReference type="KEGG" id="sku:Sulku_0836"/>
<dbReference type="FunFam" id="3.30.70.270:FF:000001">
    <property type="entry name" value="Diguanylate cyclase domain protein"/>
    <property type="match status" value="1"/>
</dbReference>
<dbReference type="Pfam" id="PF00563">
    <property type="entry name" value="EAL"/>
    <property type="match status" value="1"/>
</dbReference>
<dbReference type="PROSITE" id="PS50113">
    <property type="entry name" value="PAC"/>
    <property type="match status" value="2"/>
</dbReference>
<dbReference type="eggNOG" id="COG5001">
    <property type="taxonomic scope" value="Bacteria"/>
</dbReference>
<dbReference type="Gene3D" id="3.20.20.450">
    <property type="entry name" value="EAL domain"/>
    <property type="match status" value="1"/>
</dbReference>
<dbReference type="GO" id="GO:0007165">
    <property type="term" value="P:signal transduction"/>
    <property type="evidence" value="ECO:0007669"/>
    <property type="project" value="UniProtKB-ARBA"/>
</dbReference>
<dbReference type="InterPro" id="IPR000700">
    <property type="entry name" value="PAS-assoc_C"/>
</dbReference>
<feature type="domain" description="PAS" evidence="7">
    <location>
        <begin position="309"/>
        <end position="379"/>
    </location>
</feature>
<dbReference type="InterPro" id="IPR003018">
    <property type="entry name" value="GAF"/>
</dbReference>
<dbReference type="InterPro" id="IPR001633">
    <property type="entry name" value="EAL_dom"/>
</dbReference>
<comment type="subcellular location">
    <subcellularLocation>
        <location evidence="1">Membrane</location>
    </subcellularLocation>
</comment>
<feature type="domain" description="PAC" evidence="8">
    <location>
        <begin position="692"/>
        <end position="743"/>
    </location>
</feature>
<dbReference type="InterPro" id="IPR042240">
    <property type="entry name" value="CHASE_sf"/>
</dbReference>
<name>E4U1Y4_SULKY</name>
<dbReference type="InterPro" id="IPR043128">
    <property type="entry name" value="Rev_trsase/Diguanyl_cyclase"/>
</dbReference>
<organism evidence="12 13">
    <name type="scientific">Sulfuricurvum kujiense (strain ATCC BAA-921 / DSM 16994 / JCM 11577 / YK-1)</name>
    <dbReference type="NCBI Taxonomy" id="709032"/>
    <lineage>
        <taxon>Bacteria</taxon>
        <taxon>Pseudomonadati</taxon>
        <taxon>Campylobacterota</taxon>
        <taxon>Epsilonproteobacteria</taxon>
        <taxon>Campylobacterales</taxon>
        <taxon>Sulfurimonadaceae</taxon>
        <taxon>Sulfuricurvum</taxon>
    </lineage>
</organism>
<proteinExistence type="predicted"/>
<dbReference type="InterPro" id="IPR013656">
    <property type="entry name" value="PAS_4"/>
</dbReference>
<dbReference type="GO" id="GO:0016020">
    <property type="term" value="C:membrane"/>
    <property type="evidence" value="ECO:0007669"/>
    <property type="project" value="UniProtKB-SubCell"/>
</dbReference>
<dbReference type="CDD" id="cd00130">
    <property type="entry name" value="PAS"/>
    <property type="match status" value="2"/>
</dbReference>
<dbReference type="SMART" id="SM00052">
    <property type="entry name" value="EAL"/>
    <property type="match status" value="1"/>
</dbReference>
<dbReference type="eggNOG" id="COG2203">
    <property type="taxonomic scope" value="Bacteria"/>
</dbReference>
<dbReference type="CDD" id="cd01948">
    <property type="entry name" value="EAL"/>
    <property type="match status" value="1"/>
</dbReference>
<dbReference type="RefSeq" id="WP_013459699.1">
    <property type="nucleotide sequence ID" value="NC_014762.1"/>
</dbReference>
<dbReference type="InterPro" id="IPR029787">
    <property type="entry name" value="Nucleotide_cyclase"/>
</dbReference>
<dbReference type="Proteomes" id="UP000008721">
    <property type="component" value="Chromosome"/>
</dbReference>
<dbReference type="STRING" id="709032.Sulku_0836"/>
<dbReference type="InterPro" id="IPR052155">
    <property type="entry name" value="Biofilm_reg_signaling"/>
</dbReference>